<evidence type="ECO:0000256" key="4">
    <source>
        <dbReference type="ARBA" id="ARBA00022833"/>
    </source>
</evidence>
<accession>A0A2J7R9S6</accession>
<dbReference type="InParanoid" id="A0A2J7R9S6"/>
<feature type="domain" description="C2H2-type" evidence="6">
    <location>
        <begin position="160"/>
        <end position="187"/>
    </location>
</feature>
<dbReference type="STRING" id="105785.A0A2J7R9S6"/>
<evidence type="ECO:0000313" key="7">
    <source>
        <dbReference type="EMBL" id="PNF37580.1"/>
    </source>
</evidence>
<dbReference type="EMBL" id="NEVH01006580">
    <property type="protein sequence ID" value="PNF37580.1"/>
    <property type="molecule type" value="Genomic_DNA"/>
</dbReference>
<dbReference type="PROSITE" id="PS50157">
    <property type="entry name" value="ZINC_FINGER_C2H2_2"/>
    <property type="match status" value="4"/>
</dbReference>
<protein>
    <recommendedName>
        <fullName evidence="6">C2H2-type domain-containing protein</fullName>
    </recommendedName>
</protein>
<gene>
    <name evidence="7" type="ORF">B7P43_G11955</name>
</gene>
<feature type="domain" description="C2H2-type" evidence="6">
    <location>
        <begin position="258"/>
        <end position="285"/>
    </location>
</feature>
<dbReference type="SMART" id="SM00355">
    <property type="entry name" value="ZnF_C2H2"/>
    <property type="match status" value="8"/>
</dbReference>
<keyword evidence="1" id="KW-0479">Metal-binding</keyword>
<keyword evidence="4" id="KW-0862">Zinc</keyword>
<keyword evidence="3 5" id="KW-0863">Zinc-finger</keyword>
<dbReference type="GO" id="GO:0005634">
    <property type="term" value="C:nucleus"/>
    <property type="evidence" value="ECO:0007669"/>
    <property type="project" value="TreeGrafter"/>
</dbReference>
<organism evidence="7 8">
    <name type="scientific">Cryptotermes secundus</name>
    <dbReference type="NCBI Taxonomy" id="105785"/>
    <lineage>
        <taxon>Eukaryota</taxon>
        <taxon>Metazoa</taxon>
        <taxon>Ecdysozoa</taxon>
        <taxon>Arthropoda</taxon>
        <taxon>Hexapoda</taxon>
        <taxon>Insecta</taxon>
        <taxon>Pterygota</taxon>
        <taxon>Neoptera</taxon>
        <taxon>Polyneoptera</taxon>
        <taxon>Dictyoptera</taxon>
        <taxon>Blattodea</taxon>
        <taxon>Blattoidea</taxon>
        <taxon>Termitoidae</taxon>
        <taxon>Kalotermitidae</taxon>
        <taxon>Cryptotermitinae</taxon>
        <taxon>Cryptotermes</taxon>
    </lineage>
</organism>
<evidence type="ECO:0000256" key="3">
    <source>
        <dbReference type="ARBA" id="ARBA00022771"/>
    </source>
</evidence>
<dbReference type="AlphaFoldDB" id="A0A2J7R9S6"/>
<sequence>MPNEWSSNVQQPSWRSVRRVGGAKKFVCKRCGRGYMWSSALKRHTNLECNKEPSYQCPYCPLRTRQLCSMKRHLKNKHVSIVPMLSTEKSWSGHRPLRRLLPKLVSSMFVQPEQVFQDAGTGRFDQSQQPPDVTSLFDSSHSAAGYLNVTGRTQPSEEGFRCKKCGKLYRWKNSLYTHVRLECGKEPQFQCPFCPHRAKLKGNLQKHMRLKHFLQSFKFKQSGELQLPAEGDREYGLSYPSVARVHCDTTSRSLDRGFICKQCGKSYNWKQSLNNHVKMECGKEPQFTCPYCPHRAKHKWNLQKHIKMRHPEDVKWKSILQHHQAATSYIGSFECPGCGKTYRWKQSMVSHYRNECGKEPQFCCPLCPYKCKQKGNLKSHVRFWHPQSLNEIFK</sequence>
<dbReference type="GO" id="GO:0043565">
    <property type="term" value="F:sequence-specific DNA binding"/>
    <property type="evidence" value="ECO:0007669"/>
    <property type="project" value="TreeGrafter"/>
</dbReference>
<name>A0A2J7R9S6_9NEOP</name>
<reference evidence="7 8" key="1">
    <citation type="submission" date="2017-12" db="EMBL/GenBank/DDBJ databases">
        <title>Hemimetabolous genomes reveal molecular basis of termite eusociality.</title>
        <authorList>
            <person name="Harrison M.C."/>
            <person name="Jongepier E."/>
            <person name="Robertson H.M."/>
            <person name="Arning N."/>
            <person name="Bitard-Feildel T."/>
            <person name="Chao H."/>
            <person name="Childers C.P."/>
            <person name="Dinh H."/>
            <person name="Doddapaneni H."/>
            <person name="Dugan S."/>
            <person name="Gowin J."/>
            <person name="Greiner C."/>
            <person name="Han Y."/>
            <person name="Hu H."/>
            <person name="Hughes D.S.T."/>
            <person name="Huylmans A.-K."/>
            <person name="Kemena C."/>
            <person name="Kremer L.P.M."/>
            <person name="Lee S.L."/>
            <person name="Lopez-Ezquerra A."/>
            <person name="Mallet L."/>
            <person name="Monroy-Kuhn J.M."/>
            <person name="Moser A."/>
            <person name="Murali S.C."/>
            <person name="Muzny D.M."/>
            <person name="Otani S."/>
            <person name="Piulachs M.-D."/>
            <person name="Poelchau M."/>
            <person name="Qu J."/>
            <person name="Schaub F."/>
            <person name="Wada-Katsumata A."/>
            <person name="Worley K.C."/>
            <person name="Xie Q."/>
            <person name="Ylla G."/>
            <person name="Poulsen M."/>
            <person name="Gibbs R.A."/>
            <person name="Schal C."/>
            <person name="Richards S."/>
            <person name="Belles X."/>
            <person name="Korb J."/>
            <person name="Bornberg-Bauer E."/>
        </authorList>
    </citation>
    <scope>NUCLEOTIDE SEQUENCE [LARGE SCALE GENOMIC DNA]</scope>
    <source>
        <tissue evidence="7">Whole body</tissue>
    </source>
</reference>
<dbReference type="PROSITE" id="PS00028">
    <property type="entry name" value="ZINC_FINGER_C2H2_1"/>
    <property type="match status" value="1"/>
</dbReference>
<dbReference type="GO" id="GO:0000981">
    <property type="term" value="F:DNA-binding transcription factor activity, RNA polymerase II-specific"/>
    <property type="evidence" value="ECO:0007669"/>
    <property type="project" value="TreeGrafter"/>
</dbReference>
<evidence type="ECO:0000256" key="5">
    <source>
        <dbReference type="PROSITE-ProRule" id="PRU00042"/>
    </source>
</evidence>
<feature type="domain" description="C2H2-type" evidence="6">
    <location>
        <begin position="333"/>
        <end position="360"/>
    </location>
</feature>
<dbReference type="InterPro" id="IPR013087">
    <property type="entry name" value="Znf_C2H2_type"/>
</dbReference>
<comment type="caution">
    <text evidence="7">The sequence shown here is derived from an EMBL/GenBank/DDBJ whole genome shotgun (WGS) entry which is preliminary data.</text>
</comment>
<dbReference type="InterPro" id="IPR036236">
    <property type="entry name" value="Znf_C2H2_sf"/>
</dbReference>
<evidence type="ECO:0000313" key="8">
    <source>
        <dbReference type="Proteomes" id="UP000235965"/>
    </source>
</evidence>
<dbReference type="Pfam" id="PF00096">
    <property type="entry name" value="zf-C2H2"/>
    <property type="match status" value="2"/>
</dbReference>
<dbReference type="Proteomes" id="UP000235965">
    <property type="component" value="Unassembled WGS sequence"/>
</dbReference>
<dbReference type="Gene3D" id="3.30.160.60">
    <property type="entry name" value="Classic Zinc Finger"/>
    <property type="match status" value="4"/>
</dbReference>
<dbReference type="SUPFAM" id="SSF57667">
    <property type="entry name" value="beta-beta-alpha zinc fingers"/>
    <property type="match status" value="5"/>
</dbReference>
<dbReference type="GO" id="GO:0008270">
    <property type="term" value="F:zinc ion binding"/>
    <property type="evidence" value="ECO:0007669"/>
    <property type="project" value="UniProtKB-KW"/>
</dbReference>
<evidence type="ECO:0000256" key="1">
    <source>
        <dbReference type="ARBA" id="ARBA00022723"/>
    </source>
</evidence>
<dbReference type="FunFam" id="3.30.160.60:FF:000110">
    <property type="entry name" value="Zinc finger protein-like"/>
    <property type="match status" value="1"/>
</dbReference>
<dbReference type="PANTHER" id="PTHR24408">
    <property type="entry name" value="ZINC FINGER PROTEIN"/>
    <property type="match status" value="1"/>
</dbReference>
<dbReference type="PANTHER" id="PTHR24408:SF58">
    <property type="entry name" value="TRANSCRIPTION FACTOR (TFIIIA), PUTATIVE (AFU_ORTHOLOGUE AFUA_1G05150)-RELATED"/>
    <property type="match status" value="1"/>
</dbReference>
<dbReference type="OrthoDB" id="407106at2759"/>
<feature type="domain" description="C2H2-type" evidence="6">
    <location>
        <begin position="26"/>
        <end position="53"/>
    </location>
</feature>
<evidence type="ECO:0000256" key="2">
    <source>
        <dbReference type="ARBA" id="ARBA00022737"/>
    </source>
</evidence>
<keyword evidence="8" id="KW-1185">Reference proteome</keyword>
<keyword evidence="2" id="KW-0677">Repeat</keyword>
<proteinExistence type="predicted"/>
<evidence type="ECO:0000259" key="6">
    <source>
        <dbReference type="PROSITE" id="PS50157"/>
    </source>
</evidence>